<dbReference type="GO" id="GO:0003916">
    <property type="term" value="F:DNA topoisomerase activity"/>
    <property type="evidence" value="ECO:0007669"/>
    <property type="project" value="InterPro"/>
</dbReference>
<feature type="domain" description="NERD" evidence="2">
    <location>
        <begin position="37"/>
        <end position="153"/>
    </location>
</feature>
<dbReference type="EMBL" id="JAGKSB010000009">
    <property type="protein sequence ID" value="MBP3943703.1"/>
    <property type="molecule type" value="Genomic_DNA"/>
</dbReference>
<keyword evidence="1" id="KW-0812">Transmembrane</keyword>
<dbReference type="GO" id="GO:0006265">
    <property type="term" value="P:DNA topological change"/>
    <property type="evidence" value="ECO:0007669"/>
    <property type="project" value="InterPro"/>
</dbReference>
<sequence length="259" mass="30257">MSVEHLSDMWGKLLYLWPLLLGLSFWAFLSYIKPYIKGYIGEKAISFILYFLNKKRYKVLNDVKIPHKSGFAQIDHLVISAYGIFVIETKHYKGIIYGSEASYHWTQVLGRKQYKFYNPILQNKGHIMALRQALRAYPQLRYISLIVFTWRSTLKIEVSTPVIKYYWLYVKILFYRKKCLTTMEVAAITAYLERINGKSYRLVDQFMENGSAARCPQCAGILVVRNGKYGFFKGCQNYPSCDYTTKMNRESAIRESAIS</sequence>
<evidence type="ECO:0000259" key="2">
    <source>
        <dbReference type="PROSITE" id="PS50965"/>
    </source>
</evidence>
<dbReference type="RefSeq" id="WP_353547204.1">
    <property type="nucleotide sequence ID" value="NZ_JAGKSB010000009.1"/>
</dbReference>
<dbReference type="Proteomes" id="UP000679691">
    <property type="component" value="Unassembled WGS sequence"/>
</dbReference>
<evidence type="ECO:0000313" key="4">
    <source>
        <dbReference type="Proteomes" id="UP000679691"/>
    </source>
</evidence>
<proteinExistence type="predicted"/>
<name>A0A8T4HB95_9SPHI</name>
<reference evidence="3" key="1">
    <citation type="submission" date="2021-03" db="EMBL/GenBank/DDBJ databases">
        <authorList>
            <person name="Lu T."/>
            <person name="Wang Q."/>
            <person name="Han X."/>
        </authorList>
    </citation>
    <scope>NUCLEOTIDE SEQUENCE</scope>
    <source>
        <strain evidence="3">WQ 2009</strain>
    </source>
</reference>
<dbReference type="Pfam" id="PF01396">
    <property type="entry name" value="Zn_ribbon_Top1"/>
    <property type="match status" value="1"/>
</dbReference>
<dbReference type="GO" id="GO:0005694">
    <property type="term" value="C:chromosome"/>
    <property type="evidence" value="ECO:0007669"/>
    <property type="project" value="InterPro"/>
</dbReference>
<gene>
    <name evidence="3" type="ORF">J5U18_09030</name>
</gene>
<dbReference type="Gene3D" id="3.30.65.10">
    <property type="entry name" value="Bacterial Topoisomerase I, domain 1"/>
    <property type="match status" value="1"/>
</dbReference>
<dbReference type="InterPro" id="IPR013498">
    <property type="entry name" value="Topo_IA_Znf"/>
</dbReference>
<keyword evidence="4" id="KW-1185">Reference proteome</keyword>
<keyword evidence="1" id="KW-1133">Transmembrane helix</keyword>
<dbReference type="Pfam" id="PF08378">
    <property type="entry name" value="NERD"/>
    <property type="match status" value="1"/>
</dbReference>
<dbReference type="GO" id="GO:0003677">
    <property type="term" value="F:DNA binding"/>
    <property type="evidence" value="ECO:0007669"/>
    <property type="project" value="InterPro"/>
</dbReference>
<keyword evidence="1" id="KW-0472">Membrane</keyword>
<organism evidence="3 4">
    <name type="scientific">Rhinopithecimicrobium faecis</name>
    <dbReference type="NCBI Taxonomy" id="2820698"/>
    <lineage>
        <taxon>Bacteria</taxon>
        <taxon>Pseudomonadati</taxon>
        <taxon>Bacteroidota</taxon>
        <taxon>Sphingobacteriia</taxon>
        <taxon>Sphingobacteriales</taxon>
        <taxon>Sphingobacteriaceae</taxon>
        <taxon>Rhinopithecimicrobium</taxon>
    </lineage>
</organism>
<dbReference type="PROSITE" id="PS50965">
    <property type="entry name" value="NERD"/>
    <property type="match status" value="1"/>
</dbReference>
<dbReference type="InterPro" id="IPR011528">
    <property type="entry name" value="NERD"/>
</dbReference>
<dbReference type="SUPFAM" id="SSF57783">
    <property type="entry name" value="Zinc beta-ribbon"/>
    <property type="match status" value="1"/>
</dbReference>
<evidence type="ECO:0000313" key="3">
    <source>
        <dbReference type="EMBL" id="MBP3943703.1"/>
    </source>
</evidence>
<accession>A0A8T4HB95</accession>
<dbReference type="AlphaFoldDB" id="A0A8T4HB95"/>
<feature type="transmembrane region" description="Helical" evidence="1">
    <location>
        <begin position="14"/>
        <end position="32"/>
    </location>
</feature>
<comment type="caution">
    <text evidence="3">The sequence shown here is derived from an EMBL/GenBank/DDBJ whole genome shotgun (WGS) entry which is preliminary data.</text>
</comment>
<protein>
    <submittedName>
        <fullName evidence="3">NERD domain-containing protein</fullName>
    </submittedName>
</protein>
<evidence type="ECO:0000256" key="1">
    <source>
        <dbReference type="SAM" id="Phobius"/>
    </source>
</evidence>